<dbReference type="Pfam" id="PF08426">
    <property type="entry name" value="ICE2"/>
    <property type="match status" value="1"/>
</dbReference>
<reference evidence="2 3" key="1">
    <citation type="journal article" date="2012" name="MBio">
        <title>De novo assembly of the Pneumocystis jirovecii genome from a single bronchoalveolar lavage fluid specimen from a patient.</title>
        <authorList>
            <person name="Cisse O.H."/>
            <person name="Pagni M."/>
            <person name="Hauser P.M."/>
        </authorList>
    </citation>
    <scope>NUCLEOTIDE SEQUENCE [LARGE SCALE GENOMIC DNA]</scope>
    <source>
        <strain evidence="2 3">SE8</strain>
    </source>
</reference>
<gene>
    <name evidence="2" type="ORF">PNEJI1_000160</name>
</gene>
<evidence type="ECO:0008006" key="4">
    <source>
        <dbReference type="Google" id="ProtNLM"/>
    </source>
</evidence>
<dbReference type="GO" id="GO:0032541">
    <property type="term" value="C:cortical endoplasmic reticulum"/>
    <property type="evidence" value="ECO:0007669"/>
    <property type="project" value="TreeGrafter"/>
</dbReference>
<dbReference type="GO" id="GO:0097038">
    <property type="term" value="C:perinuclear endoplasmic reticulum"/>
    <property type="evidence" value="ECO:0007669"/>
    <property type="project" value="TreeGrafter"/>
</dbReference>
<feature type="transmembrane region" description="Helical" evidence="1">
    <location>
        <begin position="172"/>
        <end position="192"/>
    </location>
</feature>
<dbReference type="EMBL" id="CAKM01000279">
    <property type="protein sequence ID" value="CCJ31156.1"/>
    <property type="molecule type" value="Genomic_DNA"/>
</dbReference>
<dbReference type="VEuPathDB" id="FungiDB:PNEJI1_000160"/>
<keyword evidence="1" id="KW-0812">Transmembrane</keyword>
<protein>
    <recommendedName>
        <fullName evidence="4">ICE2-domain-containing protein</fullName>
    </recommendedName>
</protein>
<dbReference type="FunCoup" id="L0PFH6">
    <property type="interactions" value="52"/>
</dbReference>
<dbReference type="Proteomes" id="UP000010422">
    <property type="component" value="Unassembled WGS sequence"/>
</dbReference>
<sequence length="416" mass="46762">MGFIYIYLKTLLSTISFGQLILTIALAFDLGGRTSGLAYTLSLEFLYFFICLLSIITKRSKMRILVQIIMLSQFLVVPSLMIYFLDTISEKSPHSWFIRFITNTWLAFLTRSTPIFTLLEGFTSLLVIQALGQCIKWLVNNSSDSWMIILLSASGGILSASFYFLYQIYTTLVVSIQNATLIGILLTCAVFISTYGIHTGRGNVAEGSLLFAYLVYSIYMICSNLQSTGDILRERNMTKEGFILPFPPIIMESYTTIVSSIAFKIPKTLWRMLFFLRAIASTITPSIVTSLVYRLSVLYAATRIVPAIRCVSQGVKHVPSLDDEEPTSRIMGLLISFSPCILIAVYTHLLLQHFSLHGHDAQIFGIQMGSVLLWRWLTAFMVVGLYAIEISLGDETAGLNKKIILIKWTYLNHTIL</sequence>
<comment type="caution">
    <text evidence="2">The sequence shown here is derived from an EMBL/GenBank/DDBJ whole genome shotgun (WGS) entry which is preliminary data.</text>
</comment>
<dbReference type="GO" id="GO:0048309">
    <property type="term" value="P:endoplasmic reticulum inheritance"/>
    <property type="evidence" value="ECO:0007669"/>
    <property type="project" value="TreeGrafter"/>
</dbReference>
<feature type="transmembrane region" description="Helical" evidence="1">
    <location>
        <begin position="37"/>
        <end position="57"/>
    </location>
</feature>
<feature type="transmembrane region" description="Helical" evidence="1">
    <location>
        <begin position="372"/>
        <end position="392"/>
    </location>
</feature>
<feature type="transmembrane region" description="Helical" evidence="1">
    <location>
        <begin position="274"/>
        <end position="293"/>
    </location>
</feature>
<feature type="transmembrane region" description="Helical" evidence="1">
    <location>
        <begin position="64"/>
        <end position="85"/>
    </location>
</feature>
<dbReference type="PANTHER" id="PTHR31726:SF2">
    <property type="entry name" value="PROTEIN ICE2"/>
    <property type="match status" value="1"/>
</dbReference>
<accession>L0PFH6</accession>
<dbReference type="STRING" id="1209962.L0PFH6"/>
<dbReference type="PANTHER" id="PTHR31726">
    <property type="entry name" value="PROTEIN ICE2"/>
    <property type="match status" value="1"/>
</dbReference>
<dbReference type="InterPro" id="IPR013635">
    <property type="entry name" value="Ice2"/>
</dbReference>
<dbReference type="AlphaFoldDB" id="L0PFH6"/>
<evidence type="ECO:0000256" key="1">
    <source>
        <dbReference type="SAM" id="Phobius"/>
    </source>
</evidence>
<dbReference type="GO" id="GO:0000921">
    <property type="term" value="P:septin ring assembly"/>
    <property type="evidence" value="ECO:0007669"/>
    <property type="project" value="TreeGrafter"/>
</dbReference>
<evidence type="ECO:0000313" key="3">
    <source>
        <dbReference type="Proteomes" id="UP000010422"/>
    </source>
</evidence>
<dbReference type="GO" id="GO:0005789">
    <property type="term" value="C:endoplasmic reticulum membrane"/>
    <property type="evidence" value="ECO:0007669"/>
    <property type="project" value="TreeGrafter"/>
</dbReference>
<keyword evidence="1" id="KW-1133">Transmembrane helix</keyword>
<proteinExistence type="predicted"/>
<feature type="transmembrane region" description="Helical" evidence="1">
    <location>
        <begin position="330"/>
        <end position="351"/>
    </location>
</feature>
<name>L0PFH6_PNEJI</name>
<feature type="transmembrane region" description="Helical" evidence="1">
    <location>
        <begin position="242"/>
        <end position="262"/>
    </location>
</feature>
<evidence type="ECO:0000313" key="2">
    <source>
        <dbReference type="EMBL" id="CCJ31156.1"/>
    </source>
</evidence>
<keyword evidence="1" id="KW-0472">Membrane</keyword>
<feature type="transmembrane region" description="Helical" evidence="1">
    <location>
        <begin position="204"/>
        <end position="222"/>
    </location>
</feature>
<feature type="transmembrane region" description="Helical" evidence="1">
    <location>
        <begin position="146"/>
        <end position="166"/>
    </location>
</feature>
<organism evidence="3">
    <name type="scientific">Pneumocystis jirovecii</name>
    <name type="common">Human pneumocystis pneumonia agent</name>
    <dbReference type="NCBI Taxonomy" id="42068"/>
    <lineage>
        <taxon>Eukaryota</taxon>
        <taxon>Fungi</taxon>
        <taxon>Dikarya</taxon>
        <taxon>Ascomycota</taxon>
        <taxon>Taphrinomycotina</taxon>
        <taxon>Pneumocystomycetes</taxon>
        <taxon>Pneumocystaceae</taxon>
        <taxon>Pneumocystis</taxon>
    </lineage>
</organism>
<dbReference type="InParanoid" id="L0PFH6"/>